<feature type="signal peptide" evidence="1">
    <location>
        <begin position="1"/>
        <end position="22"/>
    </location>
</feature>
<name>A0ABS8PRY6_9BACT</name>
<reference evidence="2 3" key="1">
    <citation type="submission" date="2021-11" db="EMBL/GenBank/DDBJ databases">
        <title>Genomic of Niabella pedocola.</title>
        <authorList>
            <person name="Wu T."/>
        </authorList>
    </citation>
    <scope>NUCLEOTIDE SEQUENCE [LARGE SCALE GENOMIC DNA]</scope>
    <source>
        <strain evidence="2 3">JCM 31011</strain>
    </source>
</reference>
<organism evidence="2 3">
    <name type="scientific">Niabella pedocola</name>
    <dbReference type="NCBI Taxonomy" id="1752077"/>
    <lineage>
        <taxon>Bacteria</taxon>
        <taxon>Pseudomonadati</taxon>
        <taxon>Bacteroidota</taxon>
        <taxon>Chitinophagia</taxon>
        <taxon>Chitinophagales</taxon>
        <taxon>Chitinophagaceae</taxon>
        <taxon>Niabella</taxon>
    </lineage>
</organism>
<feature type="chain" id="PRO_5045921221" description="Cytochrome c domain-containing protein" evidence="1">
    <location>
        <begin position="23"/>
        <end position="109"/>
    </location>
</feature>
<keyword evidence="1" id="KW-0732">Signal</keyword>
<evidence type="ECO:0000313" key="2">
    <source>
        <dbReference type="EMBL" id="MCD2423832.1"/>
    </source>
</evidence>
<dbReference type="Gene3D" id="1.10.760.10">
    <property type="entry name" value="Cytochrome c-like domain"/>
    <property type="match status" value="1"/>
</dbReference>
<accession>A0ABS8PRY6</accession>
<sequence>MKKLAGLFFVAAVVIFSCTRKAAPTIPNRPVEPVAGNKADTADFSSSNPMVAGRAIYEIKCTKCHKAKNVADWTQDEWKPILNSMVKKAKLNDLQISQVTQYVNANAKK</sequence>
<dbReference type="SUPFAM" id="SSF46626">
    <property type="entry name" value="Cytochrome c"/>
    <property type="match status" value="1"/>
</dbReference>
<dbReference type="Proteomes" id="UP001199816">
    <property type="component" value="Unassembled WGS sequence"/>
</dbReference>
<comment type="caution">
    <text evidence="2">The sequence shown here is derived from an EMBL/GenBank/DDBJ whole genome shotgun (WGS) entry which is preliminary data.</text>
</comment>
<evidence type="ECO:0008006" key="4">
    <source>
        <dbReference type="Google" id="ProtNLM"/>
    </source>
</evidence>
<dbReference type="RefSeq" id="WP_231005090.1">
    <property type="nucleotide sequence ID" value="NZ_JAJNEC010000005.1"/>
</dbReference>
<evidence type="ECO:0000313" key="3">
    <source>
        <dbReference type="Proteomes" id="UP001199816"/>
    </source>
</evidence>
<dbReference type="InterPro" id="IPR036909">
    <property type="entry name" value="Cyt_c-like_dom_sf"/>
</dbReference>
<gene>
    <name evidence="2" type="ORF">LQ567_13735</name>
</gene>
<evidence type="ECO:0000256" key="1">
    <source>
        <dbReference type="SAM" id="SignalP"/>
    </source>
</evidence>
<protein>
    <recommendedName>
        <fullName evidence="4">Cytochrome c domain-containing protein</fullName>
    </recommendedName>
</protein>
<proteinExistence type="predicted"/>
<keyword evidence="3" id="KW-1185">Reference proteome</keyword>
<dbReference type="PROSITE" id="PS51257">
    <property type="entry name" value="PROKAR_LIPOPROTEIN"/>
    <property type="match status" value="1"/>
</dbReference>
<dbReference type="EMBL" id="JAJNEC010000005">
    <property type="protein sequence ID" value="MCD2423832.1"/>
    <property type="molecule type" value="Genomic_DNA"/>
</dbReference>